<keyword evidence="7" id="KW-0325">Glycoprotein</keyword>
<evidence type="ECO:0000256" key="3">
    <source>
        <dbReference type="ARBA" id="ARBA00007401"/>
    </source>
</evidence>
<keyword evidence="15" id="KW-1185">Reference proteome</keyword>
<dbReference type="SUPFAM" id="SSF49303">
    <property type="entry name" value="beta-Galactosidase/glucuronidase domain"/>
    <property type="match status" value="1"/>
</dbReference>
<comment type="subcellular location">
    <subcellularLocation>
        <location evidence="2">Lysosome</location>
    </subcellularLocation>
</comment>
<dbReference type="AlphaFoldDB" id="A0AAQ4FI17"/>
<evidence type="ECO:0000256" key="5">
    <source>
        <dbReference type="ARBA" id="ARBA00022729"/>
    </source>
</evidence>
<dbReference type="InterPro" id="IPR041625">
    <property type="entry name" value="Beta-mannosidase_Ig"/>
</dbReference>
<evidence type="ECO:0000259" key="13">
    <source>
        <dbReference type="Pfam" id="PF22666"/>
    </source>
</evidence>
<dbReference type="InterPro" id="IPR036156">
    <property type="entry name" value="Beta-gal/glucu_dom_sf"/>
</dbReference>
<proteinExistence type="inferred from homology"/>
<feature type="domain" description="Beta-mannosidase-like galactose-binding" evidence="13">
    <location>
        <begin position="1"/>
        <end position="154"/>
    </location>
</feature>
<feature type="compositionally biased region" description="Polar residues" evidence="11">
    <location>
        <begin position="556"/>
        <end position="570"/>
    </location>
</feature>
<evidence type="ECO:0000259" key="12">
    <source>
        <dbReference type="Pfam" id="PF17753"/>
    </source>
</evidence>
<dbReference type="GO" id="GO:0006516">
    <property type="term" value="P:glycoprotein catabolic process"/>
    <property type="evidence" value="ECO:0007669"/>
    <property type="project" value="TreeGrafter"/>
</dbReference>
<reference evidence="14 15" key="1">
    <citation type="journal article" date="2023" name="Arcadia Sci">
        <title>De novo assembly of a long-read Amblyomma americanum tick genome.</title>
        <authorList>
            <person name="Chou S."/>
            <person name="Poskanzer K.E."/>
            <person name="Rollins M."/>
            <person name="Thuy-Boun P.S."/>
        </authorList>
    </citation>
    <scope>NUCLEOTIDE SEQUENCE [LARGE SCALE GENOMIC DNA]</scope>
    <source>
        <strain evidence="14">F_SG_1</strain>
        <tissue evidence="14">Salivary glands</tissue>
    </source>
</reference>
<evidence type="ECO:0000256" key="2">
    <source>
        <dbReference type="ARBA" id="ARBA00004371"/>
    </source>
</evidence>
<keyword evidence="5" id="KW-0732">Signal</keyword>
<keyword evidence="6" id="KW-0378">Hydrolase</keyword>
<comment type="catalytic activity">
    <reaction evidence="1">
        <text>Hydrolysis of terminal, non-reducing beta-D-mannose residues in beta-D-mannosides.</text>
        <dbReference type="EC" id="3.2.1.25"/>
    </reaction>
</comment>
<dbReference type="Gene3D" id="2.60.40.10">
    <property type="entry name" value="Immunoglobulins"/>
    <property type="match status" value="3"/>
</dbReference>
<comment type="similarity">
    <text evidence="3">Belongs to the glycosyl hydrolase 2 family.</text>
</comment>
<dbReference type="InterPro" id="IPR017853">
    <property type="entry name" value="GH"/>
</dbReference>
<dbReference type="FunFam" id="2.60.120.260:FF:000060">
    <property type="entry name" value="Probable beta-mannosidase"/>
    <property type="match status" value="1"/>
</dbReference>
<evidence type="ECO:0000256" key="8">
    <source>
        <dbReference type="ARBA" id="ARBA00023228"/>
    </source>
</evidence>
<dbReference type="GO" id="GO:0004567">
    <property type="term" value="F:beta-mannosidase activity"/>
    <property type="evidence" value="ECO:0007669"/>
    <property type="project" value="UniProtKB-EC"/>
</dbReference>
<accession>A0AAQ4FI17</accession>
<dbReference type="PANTHER" id="PTHR43730">
    <property type="entry name" value="BETA-MANNOSIDASE"/>
    <property type="match status" value="1"/>
</dbReference>
<dbReference type="Gene3D" id="3.20.20.80">
    <property type="entry name" value="Glycosidases"/>
    <property type="match status" value="2"/>
</dbReference>
<dbReference type="GO" id="GO:0005764">
    <property type="term" value="C:lysosome"/>
    <property type="evidence" value="ECO:0007669"/>
    <property type="project" value="UniProtKB-SubCell"/>
</dbReference>
<dbReference type="Gene3D" id="2.60.120.260">
    <property type="entry name" value="Galactose-binding domain-like"/>
    <property type="match status" value="1"/>
</dbReference>
<feature type="compositionally biased region" description="Polar residues" evidence="11">
    <location>
        <begin position="578"/>
        <end position="593"/>
    </location>
</feature>
<comment type="caution">
    <text evidence="14">The sequence shown here is derived from an EMBL/GenBank/DDBJ whole genome shotgun (WGS) entry which is preliminary data.</text>
</comment>
<dbReference type="Pfam" id="PF17753">
    <property type="entry name" value="Ig_mannosidase"/>
    <property type="match status" value="1"/>
</dbReference>
<dbReference type="EC" id="3.2.1.25" evidence="4"/>
<keyword evidence="8" id="KW-0458">Lysosome</keyword>
<dbReference type="InterPro" id="IPR050887">
    <property type="entry name" value="Beta-mannosidase_GH2"/>
</dbReference>
<evidence type="ECO:0000256" key="11">
    <source>
        <dbReference type="SAM" id="MobiDB-lite"/>
    </source>
</evidence>
<dbReference type="InterPro" id="IPR054593">
    <property type="entry name" value="Beta-mannosidase-like_N2"/>
</dbReference>
<dbReference type="Proteomes" id="UP001321473">
    <property type="component" value="Unassembled WGS sequence"/>
</dbReference>
<evidence type="ECO:0000256" key="10">
    <source>
        <dbReference type="ARBA" id="ARBA00033445"/>
    </source>
</evidence>
<dbReference type="Pfam" id="PF22666">
    <property type="entry name" value="Glyco_hydro_2_N2"/>
    <property type="match status" value="1"/>
</dbReference>
<evidence type="ECO:0000256" key="6">
    <source>
        <dbReference type="ARBA" id="ARBA00022801"/>
    </source>
</evidence>
<evidence type="ECO:0000256" key="7">
    <source>
        <dbReference type="ARBA" id="ARBA00023180"/>
    </source>
</evidence>
<dbReference type="InterPro" id="IPR013783">
    <property type="entry name" value="Ig-like_fold"/>
</dbReference>
<dbReference type="SUPFAM" id="SSF51445">
    <property type="entry name" value="(Trans)glycosidases"/>
    <property type="match status" value="2"/>
</dbReference>
<sequence>MRAKLIGDAYYRDNDERFAWVGHDNWTYTRDFQLKEEHTHHRRILLVAHGIDTVATVYVNDVPVGETDNMFVRYVFDIKQYIKVGYNNVSVEFTSAVAVAYARERSHAFARGHQVPPECPPVRQRGECGVNHVRKVQASFSWEMAPAFPTQGICNWPMFPFTSPSVPFVFLAVCVCRPRFIRVRTLNALNVQSLGIEAWWPNGHGVQRLYPLSVSLSMGSDTATMIKSIGFRTVDLVQEPLVNSTGATFFLRVNGLPMFAKGSTWMPADAFPDRVTGERLEALLDAAAAAHMNLLRVWGGGLYESDLFYELADRRGLMVWQDFAFASALYPATPEFLDSVAREARQQIYQAMGVKTQAEHYRRQRLVVHRSQGLTMGAIYWHLNDVWQAPSWSSIDYNGNWKMLHYFAKRFFEPLLVSPYDEDGRLIVYVLDDLYRGQPYELLLQVKLYHYASLEPKASISHNITVASYAQPVYVANISKLLASASCNLNNSFLTFNLLNGTDNQTLSTNFLLLQVPRFAKDIASVTLQVTDVTADTPVGPETGQAKTPDDKAKKNVSSTTDEASLNRTSHGPKIEYSNGSTESGQTPVSESLTNLGHTSLQEHSEGTSPDAMADKANVHVIGLTTDGVALFVWLSAGKVKGHFSDNGFIMTEHKGTVTFTSDLSVTTEQLRANLTVTCLNCLFKYHYLPMAEAKA</sequence>
<name>A0AAQ4FI17_AMBAM</name>
<dbReference type="EMBL" id="JARKHS020002871">
    <property type="protein sequence ID" value="KAK8786238.1"/>
    <property type="molecule type" value="Genomic_DNA"/>
</dbReference>
<evidence type="ECO:0000256" key="9">
    <source>
        <dbReference type="ARBA" id="ARBA00023295"/>
    </source>
</evidence>
<dbReference type="SUPFAM" id="SSF49785">
    <property type="entry name" value="Galactose-binding domain-like"/>
    <property type="match status" value="1"/>
</dbReference>
<feature type="domain" description="Beta-mannosidase Ig-fold" evidence="12">
    <location>
        <begin position="616"/>
        <end position="680"/>
    </location>
</feature>
<dbReference type="PANTHER" id="PTHR43730:SF1">
    <property type="entry name" value="BETA-MANNOSIDASE"/>
    <property type="match status" value="1"/>
</dbReference>
<protein>
    <recommendedName>
        <fullName evidence="4">beta-mannosidase</fullName>
        <ecNumber evidence="4">3.2.1.25</ecNumber>
    </recommendedName>
    <alternativeName>
        <fullName evidence="10">Mannanase</fullName>
    </alternativeName>
</protein>
<evidence type="ECO:0000313" key="15">
    <source>
        <dbReference type="Proteomes" id="UP001321473"/>
    </source>
</evidence>
<evidence type="ECO:0000313" key="14">
    <source>
        <dbReference type="EMBL" id="KAK8786238.1"/>
    </source>
</evidence>
<keyword evidence="9" id="KW-0326">Glycosidase</keyword>
<feature type="region of interest" description="Disordered" evidence="11">
    <location>
        <begin position="535"/>
        <end position="593"/>
    </location>
</feature>
<dbReference type="InterPro" id="IPR008979">
    <property type="entry name" value="Galactose-bd-like_sf"/>
</dbReference>
<evidence type="ECO:0000256" key="4">
    <source>
        <dbReference type="ARBA" id="ARBA00012754"/>
    </source>
</evidence>
<evidence type="ECO:0000256" key="1">
    <source>
        <dbReference type="ARBA" id="ARBA00000829"/>
    </source>
</evidence>
<organism evidence="14 15">
    <name type="scientific">Amblyomma americanum</name>
    <name type="common">Lone star tick</name>
    <dbReference type="NCBI Taxonomy" id="6943"/>
    <lineage>
        <taxon>Eukaryota</taxon>
        <taxon>Metazoa</taxon>
        <taxon>Ecdysozoa</taxon>
        <taxon>Arthropoda</taxon>
        <taxon>Chelicerata</taxon>
        <taxon>Arachnida</taxon>
        <taxon>Acari</taxon>
        <taxon>Parasitiformes</taxon>
        <taxon>Ixodida</taxon>
        <taxon>Ixodoidea</taxon>
        <taxon>Ixodidae</taxon>
        <taxon>Amblyomminae</taxon>
        <taxon>Amblyomma</taxon>
    </lineage>
</organism>
<gene>
    <name evidence="14" type="ORF">V5799_007398</name>
</gene>